<comment type="caution">
    <text evidence="1">The sequence shown here is derived from an EMBL/GenBank/DDBJ whole genome shotgun (WGS) entry which is preliminary data.</text>
</comment>
<sequence>MLIGALQEVFTRHAAQGKRSFMEDALKCVDGMGPLLHERNVNAMKGSFAVELAGDMAIVRFRGAATEALLLECHEHLLDVVRNAGRQKILYDAREMTTPDLDLVFLQRHMVEARYLGESLRRAIVVSNTKLAYLARLAFGEGEYEVFYNDMASAIQWLERAPSTSAPPPAH</sequence>
<name>A0ABU6J255_9BURK</name>
<dbReference type="Proteomes" id="UP001352263">
    <property type="component" value="Unassembled WGS sequence"/>
</dbReference>
<organism evidence="1 2">
    <name type="scientific">Noviherbaspirillum album</name>
    <dbReference type="NCBI Taxonomy" id="3080276"/>
    <lineage>
        <taxon>Bacteria</taxon>
        <taxon>Pseudomonadati</taxon>
        <taxon>Pseudomonadota</taxon>
        <taxon>Betaproteobacteria</taxon>
        <taxon>Burkholderiales</taxon>
        <taxon>Oxalobacteraceae</taxon>
        <taxon>Noviherbaspirillum</taxon>
    </lineage>
</organism>
<proteinExistence type="predicted"/>
<dbReference type="EMBL" id="JAWIIV010000001">
    <property type="protein sequence ID" value="MEC4717699.1"/>
    <property type="molecule type" value="Genomic_DNA"/>
</dbReference>
<accession>A0ABU6J255</accession>
<evidence type="ECO:0000313" key="2">
    <source>
        <dbReference type="Proteomes" id="UP001352263"/>
    </source>
</evidence>
<keyword evidence="2" id="KW-1185">Reference proteome</keyword>
<dbReference type="InterPro" id="IPR036513">
    <property type="entry name" value="STAS_dom_sf"/>
</dbReference>
<gene>
    <name evidence="1" type="ORF">RY831_00895</name>
</gene>
<reference evidence="1 2" key="1">
    <citation type="submission" date="2023-10" db="EMBL/GenBank/DDBJ databases">
        <title>Noviherbaspirillum sp. CPCC 100848 genome assembly.</title>
        <authorList>
            <person name="Li X.Y."/>
            <person name="Fang X.M."/>
        </authorList>
    </citation>
    <scope>NUCLEOTIDE SEQUENCE [LARGE SCALE GENOMIC DNA]</scope>
    <source>
        <strain evidence="1 2">CPCC 100848</strain>
    </source>
</reference>
<protein>
    <recommendedName>
        <fullName evidence="3">STAS/SEC14 domain-containing protein</fullName>
    </recommendedName>
</protein>
<evidence type="ECO:0008006" key="3">
    <source>
        <dbReference type="Google" id="ProtNLM"/>
    </source>
</evidence>
<dbReference type="SUPFAM" id="SSF52091">
    <property type="entry name" value="SpoIIaa-like"/>
    <property type="match status" value="1"/>
</dbReference>
<evidence type="ECO:0000313" key="1">
    <source>
        <dbReference type="EMBL" id="MEC4717699.1"/>
    </source>
</evidence>